<dbReference type="NCBIfam" id="NF010061">
    <property type="entry name" value="PRK13538.1"/>
    <property type="match status" value="1"/>
</dbReference>
<dbReference type="InterPro" id="IPR003439">
    <property type="entry name" value="ABC_transporter-like_ATP-bd"/>
</dbReference>
<gene>
    <name evidence="10" type="primary">ccmA</name>
    <name evidence="10" type="ORF">FRZ40_43810</name>
</gene>
<protein>
    <submittedName>
        <fullName evidence="10">Cytochrome c biogenesis heme-transporting ATPase CcmA</fullName>
    </submittedName>
</protein>
<reference evidence="10 11" key="1">
    <citation type="journal article" date="2018" name="Int. J. Syst. Evol. Microbiol.">
        <title>Paraburkholderia azotifigens sp. nov., a nitrogen-fixing bacterium isolated from paddy soil.</title>
        <authorList>
            <person name="Choi G.M."/>
            <person name="Im W.T."/>
        </authorList>
    </citation>
    <scope>NUCLEOTIDE SEQUENCE [LARGE SCALE GENOMIC DNA]</scope>
    <source>
        <strain evidence="10 11">NF 2-5-3</strain>
    </source>
</reference>
<keyword evidence="7" id="KW-1278">Translocase</keyword>
<comment type="caution">
    <text evidence="10">The sequence shown here is derived from an EMBL/GenBank/DDBJ whole genome shotgun (WGS) entry which is preliminary data.</text>
</comment>
<keyword evidence="3" id="KW-0997">Cell inner membrane</keyword>
<dbReference type="InterPro" id="IPR017871">
    <property type="entry name" value="ABC_transporter-like_CS"/>
</dbReference>
<dbReference type="Gene3D" id="3.40.50.300">
    <property type="entry name" value="P-loop containing nucleotide triphosphate hydrolases"/>
    <property type="match status" value="1"/>
</dbReference>
<dbReference type="InterPro" id="IPR003593">
    <property type="entry name" value="AAA+_ATPase"/>
</dbReference>
<evidence type="ECO:0000256" key="3">
    <source>
        <dbReference type="ARBA" id="ARBA00022519"/>
    </source>
</evidence>
<dbReference type="PANTHER" id="PTHR43499">
    <property type="entry name" value="ABC TRANSPORTER I FAMILY MEMBER 1"/>
    <property type="match status" value="1"/>
</dbReference>
<dbReference type="GO" id="GO:0016887">
    <property type="term" value="F:ATP hydrolysis activity"/>
    <property type="evidence" value="ECO:0007669"/>
    <property type="project" value="InterPro"/>
</dbReference>
<evidence type="ECO:0000256" key="1">
    <source>
        <dbReference type="ARBA" id="ARBA00022448"/>
    </source>
</evidence>
<evidence type="ECO:0000256" key="4">
    <source>
        <dbReference type="ARBA" id="ARBA00022741"/>
    </source>
</evidence>
<dbReference type="NCBIfam" id="TIGR01189">
    <property type="entry name" value="ccmA"/>
    <property type="match status" value="1"/>
</dbReference>
<name>A0A5C6VC26_9BURK</name>
<dbReference type="AlphaFoldDB" id="A0A5C6VC26"/>
<dbReference type="SMART" id="SM00382">
    <property type="entry name" value="AAA"/>
    <property type="match status" value="1"/>
</dbReference>
<dbReference type="EMBL" id="VOQS01000005">
    <property type="protein sequence ID" value="TXC81105.1"/>
    <property type="molecule type" value="Genomic_DNA"/>
</dbReference>
<keyword evidence="2" id="KW-1003">Cell membrane</keyword>
<evidence type="ECO:0000256" key="7">
    <source>
        <dbReference type="ARBA" id="ARBA00022967"/>
    </source>
</evidence>
<proteinExistence type="predicted"/>
<evidence type="ECO:0000256" key="6">
    <source>
        <dbReference type="ARBA" id="ARBA00022840"/>
    </source>
</evidence>
<dbReference type="InterPro" id="IPR005895">
    <property type="entry name" value="ABC_transptr_haem_export_CcmA"/>
</dbReference>
<evidence type="ECO:0000256" key="2">
    <source>
        <dbReference type="ARBA" id="ARBA00022475"/>
    </source>
</evidence>
<dbReference type="PROSITE" id="PS50893">
    <property type="entry name" value="ABC_TRANSPORTER_2"/>
    <property type="match status" value="1"/>
</dbReference>
<evidence type="ECO:0000256" key="5">
    <source>
        <dbReference type="ARBA" id="ARBA00022748"/>
    </source>
</evidence>
<dbReference type="SUPFAM" id="SSF52540">
    <property type="entry name" value="P-loop containing nucleoside triphosphate hydrolases"/>
    <property type="match status" value="1"/>
</dbReference>
<dbReference type="GO" id="GO:0005524">
    <property type="term" value="F:ATP binding"/>
    <property type="evidence" value="ECO:0007669"/>
    <property type="project" value="UniProtKB-KW"/>
</dbReference>
<keyword evidence="1" id="KW-0813">Transport</keyword>
<evidence type="ECO:0000313" key="10">
    <source>
        <dbReference type="EMBL" id="TXC81105.1"/>
    </source>
</evidence>
<keyword evidence="4" id="KW-0547">Nucleotide-binding</keyword>
<sequence length="225" mass="24377">MQELCVWPDGSFRTADRVLNAVRLGCERNQRRLFNDVSFGLAAGDMLRIIGPNGSGKSSLLRLLCGLAQPAEGRVELFGQALAQQRGALASRLLWIGHAPGVKALLTVEENLSWLGALHGRDAIAAVERAIVAVGLRGFEDTRCHALSAGQQRRVALARLYLPSAPMLWLLDEPFTALDRAGTAQLEAHLALHCERGGAVVLTTHHELTQRARAYAVLDLGQYAT</sequence>
<dbReference type="GO" id="GO:0017004">
    <property type="term" value="P:cytochrome complex assembly"/>
    <property type="evidence" value="ECO:0007669"/>
    <property type="project" value="UniProtKB-KW"/>
</dbReference>
<keyword evidence="6" id="KW-0067">ATP-binding</keyword>
<evidence type="ECO:0000313" key="11">
    <source>
        <dbReference type="Proteomes" id="UP000321776"/>
    </source>
</evidence>
<accession>A0A5C6VC26</accession>
<keyword evidence="5" id="KW-0201">Cytochrome c-type biogenesis</keyword>
<evidence type="ECO:0000259" key="9">
    <source>
        <dbReference type="PROSITE" id="PS50893"/>
    </source>
</evidence>
<dbReference type="InterPro" id="IPR027417">
    <property type="entry name" value="P-loop_NTPase"/>
</dbReference>
<dbReference type="PROSITE" id="PS00211">
    <property type="entry name" value="ABC_TRANSPORTER_1"/>
    <property type="match status" value="1"/>
</dbReference>
<feature type="domain" description="ABC transporter" evidence="9">
    <location>
        <begin position="16"/>
        <end position="221"/>
    </location>
</feature>
<evidence type="ECO:0000256" key="8">
    <source>
        <dbReference type="ARBA" id="ARBA00023136"/>
    </source>
</evidence>
<dbReference type="GO" id="GO:0022857">
    <property type="term" value="F:transmembrane transporter activity"/>
    <property type="evidence" value="ECO:0007669"/>
    <property type="project" value="InterPro"/>
</dbReference>
<dbReference type="RefSeq" id="WP_147238442.1">
    <property type="nucleotide sequence ID" value="NZ_VOQS01000005.1"/>
</dbReference>
<dbReference type="PANTHER" id="PTHR43499:SF1">
    <property type="entry name" value="ABC TRANSPORTER I FAMILY MEMBER 1"/>
    <property type="match status" value="1"/>
</dbReference>
<organism evidence="10 11">
    <name type="scientific">Paraburkholderia azotifigens</name>
    <dbReference type="NCBI Taxonomy" id="2057004"/>
    <lineage>
        <taxon>Bacteria</taxon>
        <taxon>Pseudomonadati</taxon>
        <taxon>Pseudomonadota</taxon>
        <taxon>Betaproteobacteria</taxon>
        <taxon>Burkholderiales</taxon>
        <taxon>Burkholderiaceae</taxon>
        <taxon>Paraburkholderia</taxon>
    </lineage>
</organism>
<dbReference type="Pfam" id="PF00005">
    <property type="entry name" value="ABC_tran"/>
    <property type="match status" value="1"/>
</dbReference>
<dbReference type="Proteomes" id="UP000321776">
    <property type="component" value="Unassembled WGS sequence"/>
</dbReference>
<keyword evidence="8" id="KW-0472">Membrane</keyword>